<proteinExistence type="inferred from homology"/>
<evidence type="ECO:0000259" key="2">
    <source>
        <dbReference type="PROSITE" id="PS50054"/>
    </source>
</evidence>
<dbReference type="Gene3D" id="3.90.190.10">
    <property type="entry name" value="Protein tyrosine phosphatase superfamily"/>
    <property type="match status" value="1"/>
</dbReference>
<dbReference type="GO" id="GO:0062026">
    <property type="term" value="P:negative regulation of SCF-dependent proteasomal ubiquitin-dependent catabolic process"/>
    <property type="evidence" value="ECO:0007669"/>
    <property type="project" value="TreeGrafter"/>
</dbReference>
<name>A0A2R5L706_9ACAR</name>
<dbReference type="InterPro" id="IPR029021">
    <property type="entry name" value="Prot-tyrosine_phosphatase-like"/>
</dbReference>
<dbReference type="PANTHER" id="PTHR46588:SF1">
    <property type="entry name" value="SERINE_THREONINE_TYROSINE-INTERACTING PROTEIN"/>
    <property type="match status" value="1"/>
</dbReference>
<dbReference type="AlphaFoldDB" id="A0A2R5L706"/>
<dbReference type="Pfam" id="PF00782">
    <property type="entry name" value="DSPc"/>
    <property type="match status" value="1"/>
</dbReference>
<dbReference type="PROSITE" id="PS50054">
    <property type="entry name" value="TYR_PHOSPHATASE_DUAL"/>
    <property type="match status" value="1"/>
</dbReference>
<feature type="domain" description="Tyrosine specific protein phosphatases" evidence="3">
    <location>
        <begin position="93"/>
        <end position="151"/>
    </location>
</feature>
<dbReference type="PANTHER" id="PTHR46588">
    <property type="entry name" value="SERINE/THREONINE/TYROSINE-INTERACTING PROTEIN"/>
    <property type="match status" value="1"/>
</dbReference>
<feature type="domain" description="Tyrosine-protein phosphatase" evidence="2">
    <location>
        <begin position="25"/>
        <end position="173"/>
    </location>
</feature>
<dbReference type="FunFam" id="3.90.190.10:FF:000036">
    <property type="entry name" value="Serine/threonine/tyrosine-interacting protein a"/>
    <property type="match status" value="1"/>
</dbReference>
<dbReference type="InterPro" id="IPR000340">
    <property type="entry name" value="Dual-sp_phosphatase_cat-dom"/>
</dbReference>
<dbReference type="SUPFAM" id="SSF52799">
    <property type="entry name" value="(Phosphotyrosine protein) phosphatases II"/>
    <property type="match status" value="1"/>
</dbReference>
<dbReference type="InterPro" id="IPR020422">
    <property type="entry name" value="TYR_PHOSPHATASE_DUAL_dom"/>
</dbReference>
<dbReference type="GO" id="GO:0070372">
    <property type="term" value="P:regulation of ERK1 and ERK2 cascade"/>
    <property type="evidence" value="ECO:0007669"/>
    <property type="project" value="TreeGrafter"/>
</dbReference>
<organism evidence="4">
    <name type="scientific">Ornithodoros turicata</name>
    <dbReference type="NCBI Taxonomy" id="34597"/>
    <lineage>
        <taxon>Eukaryota</taxon>
        <taxon>Metazoa</taxon>
        <taxon>Ecdysozoa</taxon>
        <taxon>Arthropoda</taxon>
        <taxon>Chelicerata</taxon>
        <taxon>Arachnida</taxon>
        <taxon>Acari</taxon>
        <taxon>Parasitiformes</taxon>
        <taxon>Ixodida</taxon>
        <taxon>Ixodoidea</taxon>
        <taxon>Argasidae</taxon>
        <taxon>Ornithodorinae</taxon>
        <taxon>Ornithodoros</taxon>
    </lineage>
</organism>
<evidence type="ECO:0000313" key="4">
    <source>
        <dbReference type="EMBL" id="MBY05263.1"/>
    </source>
</evidence>
<accession>A0A2R5L706</accession>
<dbReference type="SMART" id="SM00195">
    <property type="entry name" value="DSPc"/>
    <property type="match status" value="1"/>
</dbReference>
<protein>
    <submittedName>
        <fullName evidence="4">Putative dual specificity phosphatase</fullName>
    </submittedName>
</protein>
<dbReference type="InterPro" id="IPR000387">
    <property type="entry name" value="Tyr_Pase_dom"/>
</dbReference>
<dbReference type="EMBL" id="GGLE01001137">
    <property type="protein sequence ID" value="MBY05263.1"/>
    <property type="molecule type" value="Transcribed_RNA"/>
</dbReference>
<reference evidence="4" key="1">
    <citation type="submission" date="2018-03" db="EMBL/GenBank/DDBJ databases">
        <title>The relapsing fever spirochete Borrelia turicatae persists in the highly oxidative environment of its soft-bodied tick vector.</title>
        <authorList>
            <person name="Bourret T.J."/>
            <person name="Boyle W.K."/>
            <person name="Valenzuela J.G."/>
            <person name="Oliveira F."/>
            <person name="Lopez J.E."/>
        </authorList>
    </citation>
    <scope>NUCLEOTIDE SEQUENCE</scope>
    <source>
        <strain evidence="4">Kansas strain/isolate</strain>
        <tissue evidence="4">Salivary glands</tissue>
    </source>
</reference>
<evidence type="ECO:0000256" key="1">
    <source>
        <dbReference type="ARBA" id="ARBA00009649"/>
    </source>
</evidence>
<comment type="similarity">
    <text evidence="1">Belongs to the protein-tyrosine phosphatase family. Non-receptor class subfamily.</text>
</comment>
<dbReference type="GO" id="GO:1990444">
    <property type="term" value="F:F-box domain binding"/>
    <property type="evidence" value="ECO:0007669"/>
    <property type="project" value="TreeGrafter"/>
</dbReference>
<dbReference type="PROSITE" id="PS50056">
    <property type="entry name" value="TYR_PHOSPHATASE_2"/>
    <property type="match status" value="1"/>
</dbReference>
<dbReference type="CDD" id="cd14522">
    <property type="entry name" value="DSP_STYX"/>
    <property type="match status" value="1"/>
</dbReference>
<dbReference type="GO" id="GO:0005737">
    <property type="term" value="C:cytoplasm"/>
    <property type="evidence" value="ECO:0007669"/>
    <property type="project" value="TreeGrafter"/>
</dbReference>
<dbReference type="InterPro" id="IPR052449">
    <property type="entry name" value="STYX-Interacting_Phosphatase"/>
</dbReference>
<sequence length="206" mass="23536">MENPAFPMLPRPQEPLDWTYSMRRDMQEIIPGLFLGPYSSAMRSKCEQLSKAGITHIVCIRQDVEANFIRPNFPDKFLYLVLDIADSQTSNIIQYIPQVKRFVDSCLLNGGRVLIHGNGGISRSAALAIGYIMETYGLPYSQVFTFVQQKRFCISPNEGFVSQLREYEPIYRAKLTLERGETSHGAGKLKRRIEEVEDMDSWEAMS</sequence>
<dbReference type="GO" id="GO:0005654">
    <property type="term" value="C:nucleoplasm"/>
    <property type="evidence" value="ECO:0007669"/>
    <property type="project" value="TreeGrafter"/>
</dbReference>
<evidence type="ECO:0000259" key="3">
    <source>
        <dbReference type="PROSITE" id="PS50056"/>
    </source>
</evidence>